<dbReference type="EMBL" id="JABEZW010000006">
    <property type="protein sequence ID" value="MBA0767614.1"/>
    <property type="molecule type" value="Genomic_DNA"/>
</dbReference>
<dbReference type="AlphaFoldDB" id="A0A7J9E4C2"/>
<accession>A0A7J9E4C2</accession>
<evidence type="ECO:0000313" key="2">
    <source>
        <dbReference type="Proteomes" id="UP000593568"/>
    </source>
</evidence>
<organism evidence="1 2">
    <name type="scientific">Gossypium trilobum</name>
    <dbReference type="NCBI Taxonomy" id="34281"/>
    <lineage>
        <taxon>Eukaryota</taxon>
        <taxon>Viridiplantae</taxon>
        <taxon>Streptophyta</taxon>
        <taxon>Embryophyta</taxon>
        <taxon>Tracheophyta</taxon>
        <taxon>Spermatophyta</taxon>
        <taxon>Magnoliopsida</taxon>
        <taxon>eudicotyledons</taxon>
        <taxon>Gunneridae</taxon>
        <taxon>Pentapetalae</taxon>
        <taxon>rosids</taxon>
        <taxon>malvids</taxon>
        <taxon>Malvales</taxon>
        <taxon>Malvaceae</taxon>
        <taxon>Malvoideae</taxon>
        <taxon>Gossypium</taxon>
    </lineage>
</organism>
<reference evidence="1 2" key="1">
    <citation type="journal article" date="2019" name="Genome Biol. Evol.">
        <title>Insights into the evolution of the New World diploid cottons (Gossypium, subgenus Houzingenia) based on genome sequencing.</title>
        <authorList>
            <person name="Grover C.E."/>
            <person name="Arick M.A. 2nd"/>
            <person name="Thrash A."/>
            <person name="Conover J.L."/>
            <person name="Sanders W.S."/>
            <person name="Peterson D.G."/>
            <person name="Frelichowski J.E."/>
            <person name="Scheffler J.A."/>
            <person name="Scheffler B.E."/>
            <person name="Wendel J.F."/>
        </authorList>
    </citation>
    <scope>NUCLEOTIDE SEQUENCE [LARGE SCALE GENOMIC DNA]</scope>
    <source>
        <strain evidence="1">8</strain>
        <tissue evidence="1">Leaf</tissue>
    </source>
</reference>
<gene>
    <name evidence="1" type="ORF">Gotri_016479</name>
</gene>
<keyword evidence="2" id="KW-1185">Reference proteome</keyword>
<evidence type="ECO:0000313" key="1">
    <source>
        <dbReference type="EMBL" id="MBA0767614.1"/>
    </source>
</evidence>
<dbReference type="Proteomes" id="UP000593568">
    <property type="component" value="Unassembled WGS sequence"/>
</dbReference>
<feature type="non-terminal residue" evidence="1">
    <location>
        <position position="1"/>
    </location>
</feature>
<protein>
    <submittedName>
        <fullName evidence="1">Uncharacterized protein</fullName>
    </submittedName>
</protein>
<proteinExistence type="predicted"/>
<name>A0A7J9E4C2_9ROSI</name>
<sequence>LKVVKAIQETFSTISNSVLIKRNHHLLKNVGPWTIQHIRREFDNIANYITKLTLKVFKEIPREVLEVSPIDLVSGNLAQENPDVF</sequence>
<comment type="caution">
    <text evidence="1">The sequence shown here is derived from an EMBL/GenBank/DDBJ whole genome shotgun (WGS) entry which is preliminary data.</text>
</comment>